<dbReference type="NCBIfam" id="TIGR00685">
    <property type="entry name" value="T6PP"/>
    <property type="match status" value="1"/>
</dbReference>
<comment type="function">
    <text evidence="4">Removes the phosphate from trehalose 6-phosphate to produce free trehalose.</text>
</comment>
<gene>
    <name evidence="5" type="primary">otsB</name>
    <name evidence="5" type="ordered locus">Pcar_0054</name>
</gene>
<dbReference type="KEGG" id="pca:Pcar_0054"/>
<dbReference type="EMBL" id="CP000142">
    <property type="protein sequence ID" value="ABA87317.1"/>
    <property type="molecule type" value="Genomic_DNA"/>
</dbReference>
<dbReference type="Proteomes" id="UP000002534">
    <property type="component" value="Chromosome"/>
</dbReference>
<dbReference type="GO" id="GO:0005992">
    <property type="term" value="P:trehalose biosynthetic process"/>
    <property type="evidence" value="ECO:0007669"/>
    <property type="project" value="UniProtKB-UniPathway"/>
</dbReference>
<dbReference type="Gene3D" id="3.40.50.1000">
    <property type="entry name" value="HAD superfamily/HAD-like"/>
    <property type="match status" value="1"/>
</dbReference>
<dbReference type="InterPro" id="IPR044651">
    <property type="entry name" value="OTSB-like"/>
</dbReference>
<keyword evidence="4" id="KW-0460">Magnesium</keyword>
<dbReference type="InterPro" id="IPR003337">
    <property type="entry name" value="Trehalose_PPase"/>
</dbReference>
<evidence type="ECO:0000256" key="1">
    <source>
        <dbReference type="ARBA" id="ARBA00005199"/>
    </source>
</evidence>
<dbReference type="CDD" id="cd01627">
    <property type="entry name" value="HAD_TPP"/>
    <property type="match status" value="1"/>
</dbReference>
<accession>Q3A8H5</accession>
<evidence type="ECO:0000256" key="2">
    <source>
        <dbReference type="ARBA" id="ARBA00008770"/>
    </source>
</evidence>
<comment type="similarity">
    <text evidence="2 4">Belongs to the trehalose phosphatase family.</text>
</comment>
<dbReference type="EC" id="3.1.3.12" evidence="4"/>
<dbReference type="NCBIfam" id="TIGR01484">
    <property type="entry name" value="HAD-SF-IIB"/>
    <property type="match status" value="1"/>
</dbReference>
<evidence type="ECO:0000313" key="6">
    <source>
        <dbReference type="Proteomes" id="UP000002534"/>
    </source>
</evidence>
<keyword evidence="3 4" id="KW-0378">Hydrolase</keyword>
<keyword evidence="6" id="KW-1185">Reference proteome</keyword>
<protein>
    <recommendedName>
        <fullName evidence="4">Trehalose 6-phosphate phosphatase</fullName>
        <ecNumber evidence="4">3.1.3.12</ecNumber>
    </recommendedName>
</protein>
<organism evidence="5 6">
    <name type="scientific">Syntrophotalea carbinolica (strain DSM 2380 / NBRC 103641 / GraBd1)</name>
    <name type="common">Pelobacter carbinolicus</name>
    <dbReference type="NCBI Taxonomy" id="338963"/>
    <lineage>
        <taxon>Bacteria</taxon>
        <taxon>Pseudomonadati</taxon>
        <taxon>Thermodesulfobacteriota</taxon>
        <taxon>Desulfuromonadia</taxon>
        <taxon>Desulfuromonadales</taxon>
        <taxon>Syntrophotaleaceae</taxon>
        <taxon>Syntrophotalea</taxon>
    </lineage>
</organism>
<keyword evidence="4" id="KW-0479">Metal-binding</keyword>
<dbReference type="InterPro" id="IPR023214">
    <property type="entry name" value="HAD_sf"/>
</dbReference>
<dbReference type="InterPro" id="IPR036412">
    <property type="entry name" value="HAD-like_sf"/>
</dbReference>
<dbReference type="eggNOG" id="COG1877">
    <property type="taxonomic scope" value="Bacteria"/>
</dbReference>
<dbReference type="InterPro" id="IPR006379">
    <property type="entry name" value="HAD-SF_hydro_IIB"/>
</dbReference>
<dbReference type="Pfam" id="PF02358">
    <property type="entry name" value="Trehalose_PPase"/>
    <property type="match status" value="1"/>
</dbReference>
<dbReference type="AlphaFoldDB" id="Q3A8H5"/>
<dbReference type="HOGENOM" id="CLU_037265_4_1_7"/>
<dbReference type="SUPFAM" id="SSF56784">
    <property type="entry name" value="HAD-like"/>
    <property type="match status" value="1"/>
</dbReference>
<reference evidence="6" key="1">
    <citation type="submission" date="2005-10" db="EMBL/GenBank/DDBJ databases">
        <title>Complete sequence of Pelobacter carbinolicus DSM 2380.</title>
        <authorList>
            <person name="Copeland A."/>
            <person name="Lucas S."/>
            <person name="Lapidus A."/>
            <person name="Barry K."/>
            <person name="Detter J.C."/>
            <person name="Glavina T."/>
            <person name="Hammon N."/>
            <person name="Israni S."/>
            <person name="Pitluck S."/>
            <person name="Chertkov O."/>
            <person name="Schmutz J."/>
            <person name="Larimer F."/>
            <person name="Land M."/>
            <person name="Kyrpides N."/>
            <person name="Ivanova N."/>
            <person name="Richardson P."/>
        </authorList>
    </citation>
    <scope>NUCLEOTIDE SEQUENCE [LARGE SCALE GENOMIC DNA]</scope>
    <source>
        <strain evidence="6">DSM 2380 / NBRC 103641 / GraBd1</strain>
    </source>
</reference>
<dbReference type="PANTHER" id="PTHR43768">
    <property type="entry name" value="TREHALOSE 6-PHOSPHATE PHOSPHATASE"/>
    <property type="match status" value="1"/>
</dbReference>
<name>Q3A8H5_SYNC1</name>
<dbReference type="GO" id="GO:0004805">
    <property type="term" value="F:trehalose-phosphatase activity"/>
    <property type="evidence" value="ECO:0007669"/>
    <property type="project" value="UniProtKB-EC"/>
</dbReference>
<dbReference type="PANTHER" id="PTHR43768:SF3">
    <property type="entry name" value="TREHALOSE 6-PHOSPHATE PHOSPHATASE"/>
    <property type="match status" value="1"/>
</dbReference>
<dbReference type="GO" id="GO:0046872">
    <property type="term" value="F:metal ion binding"/>
    <property type="evidence" value="ECO:0007669"/>
    <property type="project" value="UniProtKB-KW"/>
</dbReference>
<comment type="pathway">
    <text evidence="1 4">Glycan biosynthesis; trehalose biosynthesis.</text>
</comment>
<comment type="cofactor">
    <cofactor evidence="4">
        <name>Mg(2+)</name>
        <dbReference type="ChEBI" id="CHEBI:18420"/>
    </cofactor>
</comment>
<dbReference type="UniPathway" id="UPA00299"/>
<comment type="catalytic activity">
    <reaction evidence="4">
        <text>alpha,alpha-trehalose 6-phosphate + H2O = alpha,alpha-trehalose + phosphate</text>
        <dbReference type="Rhea" id="RHEA:23420"/>
        <dbReference type="ChEBI" id="CHEBI:15377"/>
        <dbReference type="ChEBI" id="CHEBI:16551"/>
        <dbReference type="ChEBI" id="CHEBI:43474"/>
        <dbReference type="ChEBI" id="CHEBI:58429"/>
        <dbReference type="EC" id="3.1.3.12"/>
    </reaction>
</comment>
<sequence>MEFSPHKTMSHTLPSALECLATIQHMLQNKRGMVFLDYDGTLTPIVERPEWAQLSQKMRDAVNQLSQRCDVAIVSGRDLQDIRNLVGIEGILYAGSHGFDISGPGGHLELEQGIDYLPALDRAETALTKQLAEVAGTQIERKRFAIAVHFRRADPADVSQIETIVDTILEKNPGLRKTGGKMIFELRPDIDWDKGKALRWILARLGMHDDEVLPIYIGDDLTDEDAFCELQKRGIAILVSDEQRLTAANYVLNDPLEVEQFLKRLKVNQNS</sequence>
<dbReference type="STRING" id="338963.Pcar_0054"/>
<dbReference type="OrthoDB" id="414934at2"/>
<reference evidence="5 6" key="2">
    <citation type="journal article" date="2012" name="BMC Genomics">
        <title>The genome of Pelobacter carbinolicus reveals surprising metabolic capabilities and physiological features.</title>
        <authorList>
            <person name="Aklujkar M."/>
            <person name="Haveman S.A."/>
            <person name="Didonato R.Jr."/>
            <person name="Chertkov O."/>
            <person name="Han C.S."/>
            <person name="Land M.L."/>
            <person name="Brown P."/>
            <person name="Lovley D.R."/>
        </authorList>
    </citation>
    <scope>NUCLEOTIDE SEQUENCE [LARGE SCALE GENOMIC DNA]</scope>
    <source>
        <strain evidence="6">DSM 2380 / NBRC 103641 / GraBd1</strain>
    </source>
</reference>
<evidence type="ECO:0000256" key="3">
    <source>
        <dbReference type="ARBA" id="ARBA00022801"/>
    </source>
</evidence>
<evidence type="ECO:0000313" key="5">
    <source>
        <dbReference type="EMBL" id="ABA87317.1"/>
    </source>
</evidence>
<proteinExistence type="inferred from homology"/>
<dbReference type="Gene3D" id="3.30.70.1020">
    <property type="entry name" value="Trehalose-6-phosphate phosphatase related protein, domain 2"/>
    <property type="match status" value="1"/>
</dbReference>
<evidence type="ECO:0000256" key="4">
    <source>
        <dbReference type="RuleBase" id="RU361117"/>
    </source>
</evidence>